<proteinExistence type="predicted"/>
<protein>
    <submittedName>
        <fullName evidence="1">Uncharacterized protein</fullName>
    </submittedName>
</protein>
<gene>
    <name evidence="1" type="ORF">FAM18157_02207</name>
</gene>
<evidence type="ECO:0000313" key="2">
    <source>
        <dbReference type="Proteomes" id="UP000284716"/>
    </source>
</evidence>
<dbReference type="EMBL" id="LKFS01000082">
    <property type="protein sequence ID" value="RND80174.1"/>
    <property type="molecule type" value="Genomic_DNA"/>
</dbReference>
<name>A0A422M0L9_LACPA</name>
<dbReference type="Proteomes" id="UP000284716">
    <property type="component" value="Unassembled WGS sequence"/>
</dbReference>
<reference evidence="1 2" key="1">
    <citation type="journal article" date="2018" name="Front. Microbiol.">
        <title>Conversion of Methionine to Cysteine in Lactobacillus paracasei Depends on the Highly Mobile cysK-ctl-cysE Gene Cluster.</title>
        <authorList>
            <person name="Wuthrich D."/>
            <person name="Irmler S."/>
            <person name="Berthoud H."/>
            <person name="Guggenbuhl B."/>
            <person name="Eugster E."/>
            <person name="Bruggmann R."/>
        </authorList>
    </citation>
    <scope>NUCLEOTIDE SEQUENCE [LARGE SCALE GENOMIC DNA]</scope>
    <source>
        <strain evidence="1 2">FAM18157</strain>
    </source>
</reference>
<dbReference type="RefSeq" id="WP_275087371.1">
    <property type="nucleotide sequence ID" value="NZ_LKFS01000082.1"/>
</dbReference>
<accession>A0A422M0L9</accession>
<comment type="caution">
    <text evidence="1">The sequence shown here is derived from an EMBL/GenBank/DDBJ whole genome shotgun (WGS) entry which is preliminary data.</text>
</comment>
<sequence length="42" mass="4586">MNGRTQEKLENAVTEFVVAQLKNKGKSPEMVVAIAELIKSIA</sequence>
<evidence type="ECO:0000313" key="1">
    <source>
        <dbReference type="EMBL" id="RND80174.1"/>
    </source>
</evidence>
<dbReference type="AlphaFoldDB" id="A0A422M0L9"/>
<organism evidence="1 2">
    <name type="scientific">Lacticaseibacillus paracasei</name>
    <name type="common">Lactobacillus paracasei</name>
    <dbReference type="NCBI Taxonomy" id="1597"/>
    <lineage>
        <taxon>Bacteria</taxon>
        <taxon>Bacillati</taxon>
        <taxon>Bacillota</taxon>
        <taxon>Bacilli</taxon>
        <taxon>Lactobacillales</taxon>
        <taxon>Lactobacillaceae</taxon>
        <taxon>Lacticaseibacillus</taxon>
    </lineage>
</organism>